<sequence>MPSPSTALSSSAATSSNASTAGAPELPHGAPEILYADATLLVVNKPAGLLSVPGRGEDKQDCLSGRLQGEFRDALIVHRLDMHTSGILVLARGKEMQRRLSIQFAERQVDKRYVALVAGRLPTSSGEIDLPLSADWPRRPRQKVDPLAGKPSLTRYQVLSHDPATKHSRLLLLPLTGRTHQLRVHLQALGHPIIGDALYGNAEPAAQGTRLMLHAEALAFAHPESGQPLRFLCPAPF</sequence>
<organism evidence="3 4">
    <name type="scientific">Candidatus Accumulibacter appositus</name>
    <dbReference type="NCBI Taxonomy" id="1454003"/>
    <lineage>
        <taxon>Bacteria</taxon>
        <taxon>Pseudomonadati</taxon>
        <taxon>Pseudomonadota</taxon>
        <taxon>Betaproteobacteria</taxon>
        <taxon>Candidatus Accumulibacter</taxon>
    </lineage>
</organism>
<dbReference type="EMBL" id="JEMX01000060">
    <property type="protein sequence ID" value="EXI79129.1"/>
    <property type="molecule type" value="Genomic_DNA"/>
</dbReference>
<gene>
    <name evidence="3" type="primary">rluA</name>
    <name evidence="3" type="ORF">AW10_02525</name>
</gene>
<protein>
    <submittedName>
        <fullName evidence="3">Ribosomal large subunit pseudouridine synthase A</fullName>
        <ecNumber evidence="3">5.4.99.28</ecNumber>
    </submittedName>
</protein>
<dbReference type="STRING" id="1454003.AW10_02525"/>
<dbReference type="GO" id="GO:0160151">
    <property type="term" value="F:tRNA pseudouridine(32) synthase activity"/>
    <property type="evidence" value="ECO:0007669"/>
    <property type="project" value="UniProtKB-EC"/>
</dbReference>
<dbReference type="InterPro" id="IPR050188">
    <property type="entry name" value="RluA_PseudoU_synthase"/>
</dbReference>
<dbReference type="CDD" id="cd02869">
    <property type="entry name" value="PseudoU_synth_RluA_like"/>
    <property type="match status" value="1"/>
</dbReference>
<dbReference type="AlphaFoldDB" id="A0A011QJU4"/>
<dbReference type="InterPro" id="IPR020103">
    <property type="entry name" value="PsdUridine_synth_cat_dom_sf"/>
</dbReference>
<dbReference type="Gene3D" id="3.30.2350.10">
    <property type="entry name" value="Pseudouridine synthase"/>
    <property type="match status" value="1"/>
</dbReference>
<reference evidence="3 4" key="1">
    <citation type="submission" date="2014-02" db="EMBL/GenBank/DDBJ databases">
        <title>Expanding our view of genomic diversity in Candidatus Accumulibacter clades.</title>
        <authorList>
            <person name="Skennerton C.T."/>
            <person name="Barr J.J."/>
            <person name="Slater F.R."/>
            <person name="Bond P.L."/>
            <person name="Tyson G.W."/>
        </authorList>
    </citation>
    <scope>NUCLEOTIDE SEQUENCE [LARGE SCALE GENOMIC DNA]</scope>
    <source>
        <strain evidence="4">BA-92</strain>
    </source>
</reference>
<dbReference type="InterPro" id="IPR006145">
    <property type="entry name" value="PsdUridine_synth_RsuA/RluA"/>
</dbReference>
<dbReference type="GO" id="GO:0000455">
    <property type="term" value="P:enzyme-directed rRNA pseudouridine synthesis"/>
    <property type="evidence" value="ECO:0007669"/>
    <property type="project" value="TreeGrafter"/>
</dbReference>
<dbReference type="GO" id="GO:0003723">
    <property type="term" value="F:RNA binding"/>
    <property type="evidence" value="ECO:0007669"/>
    <property type="project" value="InterPro"/>
</dbReference>
<dbReference type="EC" id="5.4.99.28" evidence="3"/>
<feature type="compositionally biased region" description="Low complexity" evidence="1">
    <location>
        <begin position="1"/>
        <end position="24"/>
    </location>
</feature>
<comment type="caution">
    <text evidence="3">The sequence shown here is derived from an EMBL/GenBank/DDBJ whole genome shotgun (WGS) entry which is preliminary data.</text>
</comment>
<dbReference type="Proteomes" id="UP000021816">
    <property type="component" value="Unassembled WGS sequence"/>
</dbReference>
<dbReference type="PATRIC" id="fig|1454003.3.peg.2577"/>
<dbReference type="PANTHER" id="PTHR21600:SF89">
    <property type="entry name" value="RIBOSOMAL LARGE SUBUNIT PSEUDOURIDINE SYNTHASE A"/>
    <property type="match status" value="1"/>
</dbReference>
<dbReference type="Pfam" id="PF00849">
    <property type="entry name" value="PseudoU_synth_2"/>
    <property type="match status" value="1"/>
</dbReference>
<feature type="domain" description="Pseudouridine synthase RsuA/RluA-like" evidence="2">
    <location>
        <begin position="40"/>
        <end position="188"/>
    </location>
</feature>
<evidence type="ECO:0000313" key="4">
    <source>
        <dbReference type="Proteomes" id="UP000021816"/>
    </source>
</evidence>
<dbReference type="PANTHER" id="PTHR21600">
    <property type="entry name" value="MITOCHONDRIAL RNA PSEUDOURIDINE SYNTHASE"/>
    <property type="match status" value="1"/>
</dbReference>
<evidence type="ECO:0000313" key="3">
    <source>
        <dbReference type="EMBL" id="EXI79129.1"/>
    </source>
</evidence>
<name>A0A011QJU4_9PROT</name>
<dbReference type="InterPro" id="IPR006224">
    <property type="entry name" value="PsdUridine_synth_RluA-like_CS"/>
</dbReference>
<evidence type="ECO:0000259" key="2">
    <source>
        <dbReference type="Pfam" id="PF00849"/>
    </source>
</evidence>
<dbReference type="PROSITE" id="PS01129">
    <property type="entry name" value="PSI_RLU"/>
    <property type="match status" value="1"/>
</dbReference>
<dbReference type="SUPFAM" id="SSF55120">
    <property type="entry name" value="Pseudouridine synthase"/>
    <property type="match status" value="1"/>
</dbReference>
<accession>A0A011QJU4</accession>
<proteinExistence type="predicted"/>
<keyword evidence="3" id="KW-0413">Isomerase</keyword>
<feature type="region of interest" description="Disordered" evidence="1">
    <location>
        <begin position="1"/>
        <end position="25"/>
    </location>
</feature>
<evidence type="ECO:0000256" key="1">
    <source>
        <dbReference type="SAM" id="MobiDB-lite"/>
    </source>
</evidence>